<evidence type="ECO:0000313" key="5">
    <source>
        <dbReference type="Proteomes" id="UP001144347"/>
    </source>
</evidence>
<dbReference type="PROSITE" id="PS51257">
    <property type="entry name" value="PROKAR_LIPOPROTEIN"/>
    <property type="match status" value="1"/>
</dbReference>
<dbReference type="Proteomes" id="UP001144347">
    <property type="component" value="Unassembled WGS sequence"/>
</dbReference>
<evidence type="ECO:0000313" key="4">
    <source>
        <dbReference type="EMBL" id="MCZ4243589.1"/>
    </source>
</evidence>
<proteinExistence type="predicted"/>
<dbReference type="PANTHER" id="PTHR34220">
    <property type="entry name" value="SENSOR HISTIDINE KINASE YPDA"/>
    <property type="match status" value="1"/>
</dbReference>
<protein>
    <submittedName>
        <fullName evidence="4">Histidine kinase</fullName>
    </submittedName>
</protein>
<keyword evidence="2" id="KW-0812">Transmembrane</keyword>
<keyword evidence="2" id="KW-1133">Transmembrane helix</keyword>
<dbReference type="Gene3D" id="1.25.40.10">
    <property type="entry name" value="Tetratricopeptide repeat domain"/>
    <property type="match status" value="2"/>
</dbReference>
<dbReference type="InterPro" id="IPR011990">
    <property type="entry name" value="TPR-like_helical_dom_sf"/>
</dbReference>
<keyword evidence="4" id="KW-0808">Transferase</keyword>
<reference evidence="4" key="1">
    <citation type="submission" date="2022-12" db="EMBL/GenBank/DDBJ databases">
        <title>Genome sequence of HCMS5-2.</title>
        <authorList>
            <person name="Woo H."/>
        </authorList>
    </citation>
    <scope>NUCLEOTIDE SEQUENCE</scope>
    <source>
        <strain evidence="4">HCMS5-2</strain>
    </source>
</reference>
<dbReference type="SUPFAM" id="SSF48452">
    <property type="entry name" value="TPR-like"/>
    <property type="match status" value="1"/>
</dbReference>
<dbReference type="InterPro" id="IPR010559">
    <property type="entry name" value="Sig_transdc_His_kin_internal"/>
</dbReference>
<keyword evidence="4" id="KW-0418">Kinase</keyword>
<evidence type="ECO:0000256" key="1">
    <source>
        <dbReference type="SAM" id="Coils"/>
    </source>
</evidence>
<dbReference type="PANTHER" id="PTHR34220:SF7">
    <property type="entry name" value="SENSOR HISTIDINE KINASE YPDA"/>
    <property type="match status" value="1"/>
</dbReference>
<sequence length="636" mass="74086">MNVRTVFAIFWILTLLFTASCRNKEKPKSNRDHVLTRVAPQKDYLSLIISLDTLSPAQYKKAIYRENDLLKHVPDSSTNSFYHFFRAKKYNLEKKRDSALAEYKKMNEQQNDDVALFKNFLILNHSLGSGAVEATLTNQILSGMQTAERSKSRITYLFYDLLARAYFQNDNTREAFTYAERYYKNHPFKLHPVIKQRYYDISFLLASDMGNFDKMMLYNVKARNLAKSIGDSLAIARTYDNEARIYDRQGQYDKTLMCSRIYFNYLKKTNNLNDIAYNNLATSFMRNKQLDSAIYYYNGAIDFLNKNEPGNPKSASYKGLIEAYKIKGDYNNAFRLADYTYALEIKEIKRIEAVKVAELHEKYETEKKDRNIAELNSRNVLNEKIILQQRWTLGLAFLIFLGVLSFFYIIYRQQRLKERNKLLQSENQRLNIEQKLLQAQLNPHFIFNAIANLQGLVTSGDTREFLRYLAAFSKLLRSILEQSRKDFIDLDEEISSLDNYLQLQQMRFTGLFEYHITADDNLSLENILIPPMLIQPFVENSIEHGFRNIQHKGILNIIFKVENDQLVINVDDNGSGLTRKEIPKQKKQSLAQIILKERLDVLFKSKGLEAKFVVEDKKNTGGQGVLVQIVIPVVKD</sequence>
<dbReference type="Pfam" id="PF06580">
    <property type="entry name" value="His_kinase"/>
    <property type="match status" value="1"/>
</dbReference>
<feature type="domain" description="Signal transduction histidine kinase internal region" evidence="3">
    <location>
        <begin position="433"/>
        <end position="509"/>
    </location>
</feature>
<dbReference type="EMBL" id="JAPWGM010000002">
    <property type="protein sequence ID" value="MCZ4243589.1"/>
    <property type="molecule type" value="Genomic_DNA"/>
</dbReference>
<accession>A0ABT4L6P1</accession>
<dbReference type="InterPro" id="IPR036890">
    <property type="entry name" value="HATPase_C_sf"/>
</dbReference>
<organism evidence="4 5">
    <name type="scientific">Pedobacter punctiformis</name>
    <dbReference type="NCBI Taxonomy" id="3004097"/>
    <lineage>
        <taxon>Bacteria</taxon>
        <taxon>Pseudomonadati</taxon>
        <taxon>Bacteroidota</taxon>
        <taxon>Sphingobacteriia</taxon>
        <taxon>Sphingobacteriales</taxon>
        <taxon>Sphingobacteriaceae</taxon>
        <taxon>Pedobacter</taxon>
    </lineage>
</organism>
<dbReference type="Gene3D" id="3.30.565.10">
    <property type="entry name" value="Histidine kinase-like ATPase, C-terminal domain"/>
    <property type="match status" value="1"/>
</dbReference>
<dbReference type="RefSeq" id="WP_269426669.1">
    <property type="nucleotide sequence ID" value="NZ_JAPWGM010000002.1"/>
</dbReference>
<feature type="transmembrane region" description="Helical" evidence="2">
    <location>
        <begin position="391"/>
        <end position="411"/>
    </location>
</feature>
<keyword evidence="2" id="KW-0472">Membrane</keyword>
<dbReference type="SUPFAM" id="SSF55874">
    <property type="entry name" value="ATPase domain of HSP90 chaperone/DNA topoisomerase II/histidine kinase"/>
    <property type="match status" value="1"/>
</dbReference>
<name>A0ABT4L6P1_9SPHI</name>
<comment type="caution">
    <text evidence="4">The sequence shown here is derived from an EMBL/GenBank/DDBJ whole genome shotgun (WGS) entry which is preliminary data.</text>
</comment>
<evidence type="ECO:0000259" key="3">
    <source>
        <dbReference type="Pfam" id="PF06580"/>
    </source>
</evidence>
<gene>
    <name evidence="4" type="ORF">O0955_06175</name>
</gene>
<dbReference type="GO" id="GO:0016301">
    <property type="term" value="F:kinase activity"/>
    <property type="evidence" value="ECO:0007669"/>
    <property type="project" value="UniProtKB-KW"/>
</dbReference>
<keyword evidence="5" id="KW-1185">Reference proteome</keyword>
<feature type="coiled-coil region" evidence="1">
    <location>
        <begin position="413"/>
        <end position="442"/>
    </location>
</feature>
<keyword evidence="1" id="KW-0175">Coiled coil</keyword>
<evidence type="ECO:0000256" key="2">
    <source>
        <dbReference type="SAM" id="Phobius"/>
    </source>
</evidence>
<dbReference type="InterPro" id="IPR050640">
    <property type="entry name" value="Bact_2-comp_sensor_kinase"/>
</dbReference>